<evidence type="ECO:0000256" key="1">
    <source>
        <dbReference type="ARBA" id="ARBA00004533"/>
    </source>
</evidence>
<dbReference type="Proteomes" id="UP000245996">
    <property type="component" value="Unassembled WGS sequence"/>
</dbReference>
<comment type="subcellular location">
    <subcellularLocation>
        <location evidence="1">Cell inner membrane</location>
    </subcellularLocation>
</comment>
<sequence>MSDKPDSAQVNPNKRWSSVWIIPFVTLLIGAFLLYYHKSQQGPLVILMTENAQGIKAGKTVIKNRNIDVGVVESTELTDDLKHVEIKVRMHTGMQKLLNGNSAFWVVRPEIGFEGITGLSTLFSGAYIALQPGSPGPAPERYRLSDAPPQASPNAKGIRITLNSREAGQLMPGYPVLFRGLRVGSVENSRFDMEKRMMRYQVFIASPFDQLVTSNVRFWKNSGIAVDLSSSGMRVEMGSITTLLSGGVSFDLPEGVALGQPVKGVATYTLYDDLRSIANSRYTEHLDFVLFFSDSVRGLQAGAPVEFRGIRLGTVAQVPFTSPEITRNFRSHYEVPVLIHIEPQRFMSGMREDFDLEKKLQLGKKQGLRGSLKTGSLLSGSLFIDLDYYANVEPDKGPDIVAGYKVIPTTPGGLNQIQQKIVAIVDKMNGLPLRPLISVATGTLKQSQRTMTEIQKSLRHIDGFISSPAMKTLSEDMQQSLQQLSRSIKGIQPGSPVYQKLTGDMQRLDLMLRELQPLLKTLDKKSNALIIQDAATEDPVPVGAKKRNEK</sequence>
<dbReference type="PANTHER" id="PTHR30462">
    <property type="entry name" value="INTERMEMBRANE TRANSPORT PROTEIN PQIB-RELATED"/>
    <property type="match status" value="1"/>
</dbReference>
<evidence type="ECO:0000256" key="6">
    <source>
        <dbReference type="ARBA" id="ARBA00023136"/>
    </source>
</evidence>
<evidence type="ECO:0000256" key="7">
    <source>
        <dbReference type="SAM" id="Phobius"/>
    </source>
</evidence>
<feature type="domain" description="Mce/MlaD" evidence="8">
    <location>
        <begin position="288"/>
        <end position="387"/>
    </location>
</feature>
<keyword evidence="6 7" id="KW-0472">Membrane</keyword>
<dbReference type="GO" id="GO:0005886">
    <property type="term" value="C:plasma membrane"/>
    <property type="evidence" value="ECO:0007669"/>
    <property type="project" value="UniProtKB-SubCell"/>
</dbReference>
<protein>
    <submittedName>
        <fullName evidence="9">Paraquat-inducible protein B</fullName>
    </submittedName>
</protein>
<keyword evidence="2" id="KW-1003">Cell membrane</keyword>
<gene>
    <name evidence="9" type="ORF">C7430_112108</name>
</gene>
<evidence type="ECO:0000313" key="9">
    <source>
        <dbReference type="EMBL" id="PWJ75920.1"/>
    </source>
</evidence>
<evidence type="ECO:0000256" key="2">
    <source>
        <dbReference type="ARBA" id="ARBA00022475"/>
    </source>
</evidence>
<evidence type="ECO:0000259" key="8">
    <source>
        <dbReference type="Pfam" id="PF02470"/>
    </source>
</evidence>
<organism evidence="9 10">
    <name type="scientific">Enterobacter agglomerans</name>
    <name type="common">Erwinia herbicola</name>
    <name type="synonym">Pantoea agglomerans</name>
    <dbReference type="NCBI Taxonomy" id="549"/>
    <lineage>
        <taxon>Bacteria</taxon>
        <taxon>Pseudomonadati</taxon>
        <taxon>Pseudomonadota</taxon>
        <taxon>Gammaproteobacteria</taxon>
        <taxon>Enterobacterales</taxon>
        <taxon>Erwiniaceae</taxon>
        <taxon>Pantoea</taxon>
        <taxon>Pantoea agglomerans group</taxon>
    </lineage>
</organism>
<evidence type="ECO:0000256" key="4">
    <source>
        <dbReference type="ARBA" id="ARBA00022692"/>
    </source>
</evidence>
<dbReference type="PANTHER" id="PTHR30462:SF2">
    <property type="entry name" value="INTERMEMBRANE TRANSPORT PROTEIN PQIB"/>
    <property type="match status" value="1"/>
</dbReference>
<dbReference type="InterPro" id="IPR051800">
    <property type="entry name" value="PqiA-PqiB_transport"/>
</dbReference>
<dbReference type="RefSeq" id="WP_109653731.1">
    <property type="nucleotide sequence ID" value="NZ_CP134763.1"/>
</dbReference>
<feature type="domain" description="Mce/MlaD" evidence="8">
    <location>
        <begin position="43"/>
        <end position="133"/>
    </location>
</feature>
<dbReference type="AlphaFoldDB" id="A0ABD6XL37"/>
<name>A0ABD6XL37_ENTAG</name>
<accession>A0ABD6XL37</accession>
<feature type="transmembrane region" description="Helical" evidence="7">
    <location>
        <begin position="20"/>
        <end position="36"/>
    </location>
</feature>
<dbReference type="InterPro" id="IPR003399">
    <property type="entry name" value="Mce/MlaD"/>
</dbReference>
<keyword evidence="3" id="KW-0997">Cell inner membrane</keyword>
<dbReference type="Pfam" id="PF02470">
    <property type="entry name" value="MlaD"/>
    <property type="match status" value="3"/>
</dbReference>
<evidence type="ECO:0000256" key="3">
    <source>
        <dbReference type="ARBA" id="ARBA00022519"/>
    </source>
</evidence>
<keyword evidence="5 7" id="KW-1133">Transmembrane helix</keyword>
<dbReference type="EMBL" id="QGHE01000012">
    <property type="protein sequence ID" value="PWJ75920.1"/>
    <property type="molecule type" value="Genomic_DNA"/>
</dbReference>
<feature type="domain" description="Mce/MlaD" evidence="8">
    <location>
        <begin position="157"/>
        <end position="217"/>
    </location>
</feature>
<proteinExistence type="predicted"/>
<evidence type="ECO:0000313" key="10">
    <source>
        <dbReference type="Proteomes" id="UP000245996"/>
    </source>
</evidence>
<dbReference type="NCBIfam" id="NF008070">
    <property type="entry name" value="PRK10807.1"/>
    <property type="match status" value="1"/>
</dbReference>
<evidence type="ECO:0000256" key="5">
    <source>
        <dbReference type="ARBA" id="ARBA00022989"/>
    </source>
</evidence>
<reference evidence="9 10" key="1">
    <citation type="submission" date="2018-05" db="EMBL/GenBank/DDBJ databases">
        <title>Genomic Encyclopedia of Type Strains, Phase IV (KMG-V): Genome sequencing to study the core and pangenomes of soil and plant-associated prokaryotes.</title>
        <authorList>
            <person name="Whitman W."/>
        </authorList>
    </citation>
    <scope>NUCLEOTIDE SEQUENCE [LARGE SCALE GENOMIC DNA]</scope>
    <source>
        <strain evidence="9 10">PNG 92-11</strain>
    </source>
</reference>
<keyword evidence="4 7" id="KW-0812">Transmembrane</keyword>
<comment type="caution">
    <text evidence="9">The sequence shown here is derived from an EMBL/GenBank/DDBJ whole genome shotgun (WGS) entry which is preliminary data.</text>
</comment>